<dbReference type="Gene3D" id="3.40.50.2300">
    <property type="match status" value="1"/>
</dbReference>
<sequence length="75" mass="7896">MLFVCTANICRSAYADVVARSAGVPGVEFSSAGTRALVDQAIDPPRAANVRAGDPTAHRARQLTRDLVSEADLIL</sequence>
<evidence type="ECO:0000259" key="1">
    <source>
        <dbReference type="Pfam" id="PF01451"/>
    </source>
</evidence>
<dbReference type="AlphaFoldDB" id="A0A553JVJ1"/>
<dbReference type="Proteomes" id="UP000317638">
    <property type="component" value="Unassembled WGS sequence"/>
</dbReference>
<reference evidence="2 3" key="1">
    <citation type="submission" date="2019-07" db="EMBL/GenBank/DDBJ databases">
        <authorList>
            <person name="Zhou L.-Y."/>
        </authorList>
    </citation>
    <scope>NUCLEOTIDE SEQUENCE [LARGE SCALE GENOMIC DNA]</scope>
    <source>
        <strain evidence="2 3">YIM 101269</strain>
    </source>
</reference>
<gene>
    <name evidence="2" type="ORF">FOJ82_15965</name>
</gene>
<feature type="non-terminal residue" evidence="2">
    <location>
        <position position="75"/>
    </location>
</feature>
<dbReference type="EMBL" id="VKKG01000027">
    <property type="protein sequence ID" value="TRY16462.1"/>
    <property type="molecule type" value="Genomic_DNA"/>
</dbReference>
<keyword evidence="3" id="KW-1185">Reference proteome</keyword>
<dbReference type="InterPro" id="IPR036196">
    <property type="entry name" value="Ptyr_pPase_sf"/>
</dbReference>
<evidence type="ECO:0000313" key="3">
    <source>
        <dbReference type="Proteomes" id="UP000317638"/>
    </source>
</evidence>
<comment type="caution">
    <text evidence="2">The sequence shown here is derived from an EMBL/GenBank/DDBJ whole genome shotgun (WGS) entry which is preliminary data.</text>
</comment>
<proteinExistence type="predicted"/>
<name>A0A553JVJ1_9ACTN</name>
<dbReference type="SUPFAM" id="SSF52788">
    <property type="entry name" value="Phosphotyrosine protein phosphatases I"/>
    <property type="match status" value="1"/>
</dbReference>
<organism evidence="2 3">
    <name type="scientific">Tessaracoccus rhinocerotis</name>
    <dbReference type="NCBI Taxonomy" id="1689449"/>
    <lineage>
        <taxon>Bacteria</taxon>
        <taxon>Bacillati</taxon>
        <taxon>Actinomycetota</taxon>
        <taxon>Actinomycetes</taxon>
        <taxon>Propionibacteriales</taxon>
        <taxon>Propionibacteriaceae</taxon>
        <taxon>Tessaracoccus</taxon>
    </lineage>
</organism>
<evidence type="ECO:0000313" key="2">
    <source>
        <dbReference type="EMBL" id="TRY16462.1"/>
    </source>
</evidence>
<dbReference type="InterPro" id="IPR023485">
    <property type="entry name" value="Ptyr_pPase"/>
</dbReference>
<protein>
    <submittedName>
        <fullName evidence="2">Low molecular weight phosphatase family protein</fullName>
    </submittedName>
</protein>
<feature type="domain" description="Phosphotyrosine protein phosphatase I" evidence="1">
    <location>
        <begin position="2"/>
        <end position="75"/>
    </location>
</feature>
<dbReference type="Pfam" id="PF01451">
    <property type="entry name" value="LMWPc"/>
    <property type="match status" value="1"/>
</dbReference>
<accession>A0A553JVJ1</accession>